<name>A0A1N7Q5Y2_9RHOB</name>
<protein>
    <recommendedName>
        <fullName evidence="3">DUF4440 domain-containing protein</fullName>
    </recommendedName>
</protein>
<accession>A0A1N7Q5Y2</accession>
<proteinExistence type="predicted"/>
<evidence type="ECO:0008006" key="3">
    <source>
        <dbReference type="Google" id="ProtNLM"/>
    </source>
</evidence>
<organism evidence="1 2">
    <name type="scientific">Roseivivax lentus</name>
    <dbReference type="NCBI Taxonomy" id="633194"/>
    <lineage>
        <taxon>Bacteria</taxon>
        <taxon>Pseudomonadati</taxon>
        <taxon>Pseudomonadota</taxon>
        <taxon>Alphaproteobacteria</taxon>
        <taxon>Rhodobacterales</taxon>
        <taxon>Roseobacteraceae</taxon>
        <taxon>Roseivivax</taxon>
    </lineage>
</organism>
<evidence type="ECO:0000313" key="1">
    <source>
        <dbReference type="EMBL" id="SIT18253.1"/>
    </source>
</evidence>
<dbReference type="EMBL" id="FTOQ01000029">
    <property type="protein sequence ID" value="SIT18253.1"/>
    <property type="molecule type" value="Genomic_DNA"/>
</dbReference>
<keyword evidence="2" id="KW-1185">Reference proteome</keyword>
<dbReference type="AlphaFoldDB" id="A0A1N7Q5Y2"/>
<gene>
    <name evidence="1" type="ORF">SAMN05421759_12914</name>
</gene>
<sequence>MILPYPPGILQGDEIWSHASQSTGWRSVVMTDRRTIHRGALALLVYRVSAEKSDLPLHNAFCASTYLHDDGTWRRLAHQQTAIQ</sequence>
<dbReference type="Proteomes" id="UP000186684">
    <property type="component" value="Unassembled WGS sequence"/>
</dbReference>
<evidence type="ECO:0000313" key="2">
    <source>
        <dbReference type="Proteomes" id="UP000186684"/>
    </source>
</evidence>
<reference evidence="2" key="1">
    <citation type="submission" date="2017-01" db="EMBL/GenBank/DDBJ databases">
        <authorList>
            <person name="Varghese N."/>
            <person name="Submissions S."/>
        </authorList>
    </citation>
    <scope>NUCLEOTIDE SEQUENCE [LARGE SCALE GENOMIC DNA]</scope>
    <source>
        <strain evidence="2">DSM 29430</strain>
    </source>
</reference>